<reference evidence="2 3" key="1">
    <citation type="journal article" date="2025" name="Int. J. Syst. Evol. Microbiol.">
        <title>Desulfovibrio falkowii sp. nov., Porphyromonas miyakawae sp. nov., Mediterraneibacter flintii sp. nov. and Owariibacterium komagatae gen. nov., sp. nov., isolated from human faeces.</title>
        <authorList>
            <person name="Hamaguchi T."/>
            <person name="Ohara M."/>
            <person name="Hisatomi A."/>
            <person name="Sekiguchi K."/>
            <person name="Takeda J.I."/>
            <person name="Ueyama J."/>
            <person name="Ito M."/>
            <person name="Nishiwaki H."/>
            <person name="Ogi T."/>
            <person name="Hirayama M."/>
            <person name="Ohkuma M."/>
            <person name="Sakamoto M."/>
            <person name="Ohno K."/>
        </authorList>
    </citation>
    <scope>NUCLEOTIDE SEQUENCE [LARGE SCALE GENOMIC DNA]</scope>
    <source>
        <strain evidence="2 3">13CB11C</strain>
    </source>
</reference>
<protein>
    <recommendedName>
        <fullName evidence="4">Major fimbrial subunit protein N-terminal domain-containing protein</fullName>
    </recommendedName>
</protein>
<evidence type="ECO:0000313" key="2">
    <source>
        <dbReference type="EMBL" id="GAB1252144.1"/>
    </source>
</evidence>
<evidence type="ECO:0000256" key="1">
    <source>
        <dbReference type="SAM" id="SignalP"/>
    </source>
</evidence>
<dbReference type="Proteomes" id="UP001628220">
    <property type="component" value="Unassembled WGS sequence"/>
</dbReference>
<name>A0ABQ0E321_9PORP</name>
<evidence type="ECO:0008006" key="4">
    <source>
        <dbReference type="Google" id="ProtNLM"/>
    </source>
</evidence>
<dbReference type="PROSITE" id="PS51257">
    <property type="entry name" value="PROKAR_LIPOPROTEIN"/>
    <property type="match status" value="1"/>
</dbReference>
<feature type="signal peptide" evidence="1">
    <location>
        <begin position="1"/>
        <end position="26"/>
    </location>
</feature>
<proteinExistence type="predicted"/>
<dbReference type="EMBL" id="BAAFSF010000004">
    <property type="protein sequence ID" value="GAB1252144.1"/>
    <property type="molecule type" value="Genomic_DNA"/>
</dbReference>
<comment type="caution">
    <text evidence="2">The sequence shown here is derived from an EMBL/GenBank/DDBJ whole genome shotgun (WGS) entry which is preliminary data.</text>
</comment>
<feature type="chain" id="PRO_5046297397" description="Major fimbrial subunit protein N-terminal domain-containing protein" evidence="1">
    <location>
        <begin position="27"/>
        <end position="486"/>
    </location>
</feature>
<sequence>MRQNVWKGLFFLVSAALMLSVGGCKGNDEPGKINKDGRNASVTFRLTLPQGEAYTYRAVHDAPEWTVKKLTLYMFNNDGSKLLEIEPLKMTDLIPDGEAAYSYTKEFTKEKVGVYRFLFVANDEVAGATVGMSQADFEKLPMTQVLTADGTSKELLTNQDGEDVIPMTGVAHQGNSTQISVTGTTAPVQVTLTRVVARIDVANHIPNLTITKLSLRNTYDRTTTFPAKNANGETTYAAPADAQKVNMSAGFADVPTNFTGIAGAEGNQLKKAFYLYEGEQPANAADKDKVTTVVVEGKLANGKTVVLDIPFVSSSTSYIPVTVRRNYLYKIILGDNSDLEEGSKVAFTIEDTPWNSVILNHEMQILDIQCSAIETVATHYDLLTRTYYTSGSIQKLKIKLVTRFKDHTTFTFKLISAESGKDYPIEKITDPDIHDTYYLDSPLYGKPGEELQHDKAVFEVYSDADPTLKRYITIIYDTNYKNPAFK</sequence>
<dbReference type="RefSeq" id="WP_411915911.1">
    <property type="nucleotide sequence ID" value="NZ_BAAFSF010000004.1"/>
</dbReference>
<evidence type="ECO:0000313" key="3">
    <source>
        <dbReference type="Proteomes" id="UP001628220"/>
    </source>
</evidence>
<keyword evidence="1" id="KW-0732">Signal</keyword>
<organism evidence="2 3">
    <name type="scientific">Porphyromonas miyakawae</name>
    <dbReference type="NCBI Taxonomy" id="3137470"/>
    <lineage>
        <taxon>Bacteria</taxon>
        <taxon>Pseudomonadati</taxon>
        <taxon>Bacteroidota</taxon>
        <taxon>Bacteroidia</taxon>
        <taxon>Bacteroidales</taxon>
        <taxon>Porphyromonadaceae</taxon>
        <taxon>Porphyromonas</taxon>
    </lineage>
</organism>
<gene>
    <name evidence="2" type="ORF">Tsumi_12500</name>
</gene>
<accession>A0ABQ0E321</accession>
<keyword evidence="3" id="KW-1185">Reference proteome</keyword>